<evidence type="ECO:0000313" key="1">
    <source>
        <dbReference type="EnsemblMetazoa" id="GAUT021722-PA"/>
    </source>
</evidence>
<dbReference type="STRING" id="7395.A0A1A9V0G7"/>
<keyword evidence="2" id="KW-1185">Reference proteome</keyword>
<dbReference type="VEuPathDB" id="VectorBase:GAUT021722"/>
<sequence length="103" mass="12122">MKTQKRIYVASGKNDYDYIQGLWDKELLYCIIRLSPNPDAMHPFHRAFDEKKIFSEISIVSELPAAVQHNSASDTYKGKKEWKHIWEICLIYTLFFPRIISSP</sequence>
<dbReference type="AlphaFoldDB" id="A0A1A9V0G7"/>
<reference evidence="1" key="1">
    <citation type="submission" date="2020-05" db="UniProtKB">
        <authorList>
            <consortium name="EnsemblMetazoa"/>
        </authorList>
    </citation>
    <scope>IDENTIFICATION</scope>
    <source>
        <strain evidence="1">TTRI</strain>
    </source>
</reference>
<dbReference type="Proteomes" id="UP000078200">
    <property type="component" value="Unassembled WGS sequence"/>
</dbReference>
<protein>
    <submittedName>
        <fullName evidence="1">Uncharacterized protein</fullName>
    </submittedName>
</protein>
<name>A0A1A9V0G7_GLOAU</name>
<evidence type="ECO:0000313" key="2">
    <source>
        <dbReference type="Proteomes" id="UP000078200"/>
    </source>
</evidence>
<organism evidence="1 2">
    <name type="scientific">Glossina austeni</name>
    <name type="common">Savannah tsetse fly</name>
    <dbReference type="NCBI Taxonomy" id="7395"/>
    <lineage>
        <taxon>Eukaryota</taxon>
        <taxon>Metazoa</taxon>
        <taxon>Ecdysozoa</taxon>
        <taxon>Arthropoda</taxon>
        <taxon>Hexapoda</taxon>
        <taxon>Insecta</taxon>
        <taxon>Pterygota</taxon>
        <taxon>Neoptera</taxon>
        <taxon>Endopterygota</taxon>
        <taxon>Diptera</taxon>
        <taxon>Brachycera</taxon>
        <taxon>Muscomorpha</taxon>
        <taxon>Hippoboscoidea</taxon>
        <taxon>Glossinidae</taxon>
        <taxon>Glossina</taxon>
    </lineage>
</organism>
<dbReference type="EnsemblMetazoa" id="GAUT021722-RA">
    <property type="protein sequence ID" value="GAUT021722-PA"/>
    <property type="gene ID" value="GAUT021722"/>
</dbReference>
<accession>A0A1A9V0G7</accession>
<proteinExistence type="predicted"/>